<organism evidence="2">
    <name type="scientific">Spironucleus salmonicida</name>
    <dbReference type="NCBI Taxonomy" id="348837"/>
    <lineage>
        <taxon>Eukaryota</taxon>
        <taxon>Metamonada</taxon>
        <taxon>Diplomonadida</taxon>
        <taxon>Hexamitidae</taxon>
        <taxon>Hexamitinae</taxon>
        <taxon>Spironucleus</taxon>
    </lineage>
</organism>
<accession>V6LNA4</accession>
<dbReference type="SUPFAM" id="SSF50978">
    <property type="entry name" value="WD40 repeat-like"/>
    <property type="match status" value="1"/>
</dbReference>
<evidence type="ECO:0000313" key="4">
    <source>
        <dbReference type="Proteomes" id="UP000018208"/>
    </source>
</evidence>
<evidence type="ECO:0000313" key="2">
    <source>
        <dbReference type="EMBL" id="EST46115.1"/>
    </source>
</evidence>
<evidence type="ECO:0000313" key="3">
    <source>
        <dbReference type="EMBL" id="KAH0574378.1"/>
    </source>
</evidence>
<dbReference type="InterPro" id="IPR036322">
    <property type="entry name" value="WD40_repeat_dom_sf"/>
</dbReference>
<dbReference type="Gene3D" id="1.10.287.1490">
    <property type="match status" value="1"/>
</dbReference>
<dbReference type="OrthoDB" id="10251741at2759"/>
<dbReference type="VEuPathDB" id="GiardiaDB:SS50377_24333"/>
<reference evidence="3" key="2">
    <citation type="submission" date="2020-12" db="EMBL/GenBank/DDBJ databases">
        <title>New Spironucleus salmonicida genome in near-complete chromosomes.</title>
        <authorList>
            <person name="Xu F."/>
            <person name="Kurt Z."/>
            <person name="Jimenez-Gonzalez A."/>
            <person name="Astvaldsson A."/>
            <person name="Andersson J.O."/>
            <person name="Svard S.G."/>
        </authorList>
    </citation>
    <scope>NUCLEOTIDE SEQUENCE</scope>
    <source>
        <strain evidence="3">ATCC 50377</strain>
    </source>
</reference>
<gene>
    <name evidence="2" type="ORF">SS50377_14109</name>
    <name evidence="3" type="ORF">SS50377_24333</name>
</gene>
<keyword evidence="4" id="KW-1185">Reference proteome</keyword>
<feature type="coiled-coil region" evidence="1">
    <location>
        <begin position="1154"/>
        <end position="1245"/>
    </location>
</feature>
<dbReference type="EMBL" id="AUWU02000004">
    <property type="protein sequence ID" value="KAH0574378.1"/>
    <property type="molecule type" value="Genomic_DNA"/>
</dbReference>
<keyword evidence="1" id="KW-0175">Coiled coil</keyword>
<reference evidence="2 3" key="1">
    <citation type="journal article" date="2014" name="PLoS Genet.">
        <title>The Genome of Spironucleus salmonicida Highlights a Fish Pathogen Adapted to Fluctuating Environments.</title>
        <authorList>
            <person name="Xu F."/>
            <person name="Jerlstrom-Hultqvist J."/>
            <person name="Einarsson E."/>
            <person name="Astvaldsson A."/>
            <person name="Svard S.G."/>
            <person name="Andersson J.O."/>
        </authorList>
    </citation>
    <scope>NUCLEOTIDE SEQUENCE</scope>
    <source>
        <strain evidence="3">ATCC 50377</strain>
    </source>
</reference>
<sequence length="1537" mass="177712">MATVTMEQSALEIEPFFIQSLVKAQYGAFPIDQYTMAYVTSRFIVLHCLPIKEERFLPLPATTQQVIYVASTYDGEIFATLEKTATDNQIGIYSVTSQKRISNIIIDDIPLYIEFGKQNKCLLLRYINKTIILAWHRAQIDDIFETTEGSHALDKSNLNQAINVDYKLKIHFYRHQDGEYKLFPPARLNHQLQHKVVFTSFITHHLAIIITELGEIMVFNAPKFSGFIPVKRSLKEPIETLSDEPAGQFDIKFLELTGKVTAFYNRGTKIMIGTSKGEIYYLELNESIEQHAQRYDQSLQVKEEDKLDHPGTIQGNIFSSQEETYTQEELEILIDSLPKATCQGFGNVQMTQYPYEILQFSNLNVGIRNITFTTSYAIIEGDNSVIYIWPITNQTLYLHPKFESLLYKEDIHSLIQDQQQQMQQKHIKIDLTSVPEDVQRIFKQITPEQLDVQALGAVMRHSNEEDNDIATTNTLILLQQLAREIDPDLADFQLNKATPVHIWSDLITGVPISNLAPAPLHQFTFRPRQTLADTHVLPTGFRLNSAFEMVKITHSHCNAITDILVFTSKTRIFASSASKFSIFAEFELNSEILDVRIHPSGLQFYVVYSDGIGQFVLYQGLIQLIHFMTVSGIRQVKISHGGGFLAAICDDNCPVSINIYNNELVYLKQLNCHNEKITFCDFLPGDSCVVSVSQDGACYGHLISTLERVFECLLRGVKLDLIFVITGQQMQQGLLQREIEIAEDIQMDEEPQHELRELQTEDFAICGIDSNSHYHEIVNGRQIHEVKINSTATAYCAVPMMNSSWDVSFIQKVHNINQQEEMSSIEREGLTPTAAIFNKQVSEYLEKPQNSLVYKEKVDQPDKFYKLNDQAGNQRNEEFSSRPLRFVLLGSNTGVLSCYDWPLRDSKPIFSVQLHNEKINELHLIDGTVLISISENQILLSNLKFLIPAQAIFGQNIRNKALTKLKTLFDQNQNKKVLVRLPLMRITPPFTFHCVNRERDFSKIYDKILMDLVVVSSEMWVYNDFRESMLKENARERIKSLSQCIQHIKIKLAEQLQDVHMSISNYSKTLLENEESYKLEHSKIYKMSSEKYTNLITNLRSENKKLSMQIEKQNKTHEQVMIDLQKQRKVQLDQLINKRMSQCQEKELEIDHLDEILTHQEQTLTEELNQLNQERNEAIQIVQKASSQTLSREENAAAALRSWQSMQQRRIVTLQQQIKFINKEVDQEKNRTQSKQEEIQVLIEETNQLTKQLTQKDYNLQLRENEIFTLKNQIHDLSKNQFVLSHQIQSLKSEIRPRDDLVNDMKERVNELNVKLESSQSQWSEIQQLTIETQNKVDDYQKQQRLGTQKLNSIERLFDMLKKELRTLLSDQDVSLYCKSVLLFMIRWNEVNKELSEKSKKREHSDNRVQIEFSQQKDHLQTKLEDLYTKLNKEDFKYVSTQAFSLDENSALLNESHRLRDENIALRSQLQKVQAMIEALRVKELSQKLKATKSTSNSPIRTIVTKRAQSQLSQLEQESVILRGIVSQLGQIGKKDD</sequence>
<protein>
    <submittedName>
        <fullName evidence="2">Uncharacterized protein</fullName>
    </submittedName>
</protein>
<dbReference type="EMBL" id="KI546085">
    <property type="protein sequence ID" value="EST46115.1"/>
    <property type="molecule type" value="Genomic_DNA"/>
</dbReference>
<dbReference type="PANTHER" id="PTHR32215:SF0">
    <property type="entry name" value="CILIA- AND FLAGELLA-ASSOCIATED PROTEIN 57"/>
    <property type="match status" value="1"/>
</dbReference>
<dbReference type="Proteomes" id="UP000018208">
    <property type="component" value="Unassembled WGS sequence"/>
</dbReference>
<evidence type="ECO:0000256" key="1">
    <source>
        <dbReference type="SAM" id="Coils"/>
    </source>
</evidence>
<dbReference type="Gene3D" id="2.130.10.10">
    <property type="entry name" value="YVTN repeat-like/Quinoprotein amine dehydrogenase"/>
    <property type="match status" value="1"/>
</dbReference>
<name>V6LNA4_9EUKA</name>
<feature type="coiled-coil region" evidence="1">
    <location>
        <begin position="1089"/>
        <end position="1116"/>
    </location>
</feature>
<proteinExistence type="predicted"/>
<dbReference type="InterPro" id="IPR015943">
    <property type="entry name" value="WD40/YVTN_repeat-like_dom_sf"/>
</dbReference>
<dbReference type="InterPro" id="IPR052993">
    <property type="entry name" value="CFA-57"/>
</dbReference>
<dbReference type="PANTHER" id="PTHR32215">
    <property type="entry name" value="CILIA- AND FLAGELLA-ASSOCIATED PROTEIN 57"/>
    <property type="match status" value="1"/>
</dbReference>